<dbReference type="Gene3D" id="2.170.130.10">
    <property type="entry name" value="TonB-dependent receptor, plug domain"/>
    <property type="match status" value="1"/>
</dbReference>
<dbReference type="Pfam" id="PF07715">
    <property type="entry name" value="Plug"/>
    <property type="match status" value="1"/>
</dbReference>
<dbReference type="Gene3D" id="2.60.40.1120">
    <property type="entry name" value="Carboxypeptidase-like, regulatory domain"/>
    <property type="match status" value="1"/>
</dbReference>
<feature type="domain" description="TonB-dependent receptor plug" evidence="9">
    <location>
        <begin position="122"/>
        <end position="256"/>
    </location>
</feature>
<accession>A0A521BSF2</accession>
<proteinExistence type="inferred from homology"/>
<dbReference type="InterPro" id="IPR023997">
    <property type="entry name" value="TonB-dep_OMP_SusC/RagA_CS"/>
</dbReference>
<evidence type="ECO:0000256" key="3">
    <source>
        <dbReference type="ARBA" id="ARBA00022452"/>
    </source>
</evidence>
<keyword evidence="4 7" id="KW-0812">Transmembrane</keyword>
<dbReference type="PROSITE" id="PS00018">
    <property type="entry name" value="EF_HAND_1"/>
    <property type="match status" value="1"/>
</dbReference>
<comment type="subcellular location">
    <subcellularLocation>
        <location evidence="1 7">Cell outer membrane</location>
        <topology evidence="1 7">Multi-pass membrane protein</topology>
    </subcellularLocation>
</comment>
<feature type="chain" id="PRO_5022171475" evidence="8">
    <location>
        <begin position="27"/>
        <end position="1043"/>
    </location>
</feature>
<evidence type="ECO:0000313" key="11">
    <source>
        <dbReference type="Proteomes" id="UP000317557"/>
    </source>
</evidence>
<protein>
    <submittedName>
        <fullName evidence="10">TonB-linked outer membrane protein, SusC/RagA family</fullName>
    </submittedName>
</protein>
<evidence type="ECO:0000256" key="7">
    <source>
        <dbReference type="PROSITE-ProRule" id="PRU01360"/>
    </source>
</evidence>
<reference evidence="10 11" key="1">
    <citation type="submission" date="2017-05" db="EMBL/GenBank/DDBJ databases">
        <authorList>
            <person name="Varghese N."/>
            <person name="Submissions S."/>
        </authorList>
    </citation>
    <scope>NUCLEOTIDE SEQUENCE [LARGE SCALE GENOMIC DNA]</scope>
    <source>
        <strain evidence="10 11">DSM 21985</strain>
    </source>
</reference>
<keyword evidence="8" id="KW-0732">Signal</keyword>
<organism evidence="10 11">
    <name type="scientific">Gracilimonas mengyeensis</name>
    <dbReference type="NCBI Taxonomy" id="1302730"/>
    <lineage>
        <taxon>Bacteria</taxon>
        <taxon>Pseudomonadati</taxon>
        <taxon>Balneolota</taxon>
        <taxon>Balneolia</taxon>
        <taxon>Balneolales</taxon>
        <taxon>Balneolaceae</taxon>
        <taxon>Gracilimonas</taxon>
    </lineage>
</organism>
<dbReference type="InterPro" id="IPR012910">
    <property type="entry name" value="Plug_dom"/>
</dbReference>
<dbReference type="Pfam" id="PF13715">
    <property type="entry name" value="CarbopepD_reg_2"/>
    <property type="match status" value="1"/>
</dbReference>
<dbReference type="InterPro" id="IPR036942">
    <property type="entry name" value="Beta-barrel_TonB_sf"/>
</dbReference>
<dbReference type="NCBIfam" id="TIGR04056">
    <property type="entry name" value="OMP_RagA_SusC"/>
    <property type="match status" value="1"/>
</dbReference>
<dbReference type="GO" id="GO:0009279">
    <property type="term" value="C:cell outer membrane"/>
    <property type="evidence" value="ECO:0007669"/>
    <property type="project" value="UniProtKB-SubCell"/>
</dbReference>
<dbReference type="SUPFAM" id="SSF56935">
    <property type="entry name" value="Porins"/>
    <property type="match status" value="1"/>
</dbReference>
<keyword evidence="2 7" id="KW-0813">Transport</keyword>
<evidence type="ECO:0000259" key="9">
    <source>
        <dbReference type="Pfam" id="PF07715"/>
    </source>
</evidence>
<dbReference type="Proteomes" id="UP000317557">
    <property type="component" value="Unassembled WGS sequence"/>
</dbReference>
<dbReference type="InterPro" id="IPR023996">
    <property type="entry name" value="TonB-dep_OMP_SusC/RagA"/>
</dbReference>
<dbReference type="RefSeq" id="WP_142453482.1">
    <property type="nucleotide sequence ID" value="NZ_FXTP01000003.1"/>
</dbReference>
<dbReference type="Gene3D" id="2.40.170.20">
    <property type="entry name" value="TonB-dependent receptor, beta-barrel domain"/>
    <property type="match status" value="1"/>
</dbReference>
<keyword evidence="5 7" id="KW-0472">Membrane</keyword>
<evidence type="ECO:0000256" key="8">
    <source>
        <dbReference type="SAM" id="SignalP"/>
    </source>
</evidence>
<evidence type="ECO:0000313" key="10">
    <source>
        <dbReference type="EMBL" id="SMO50102.1"/>
    </source>
</evidence>
<keyword evidence="6 7" id="KW-0998">Cell outer membrane</keyword>
<dbReference type="InterPro" id="IPR018247">
    <property type="entry name" value="EF_Hand_1_Ca_BS"/>
</dbReference>
<dbReference type="EMBL" id="FXTP01000003">
    <property type="protein sequence ID" value="SMO50102.1"/>
    <property type="molecule type" value="Genomic_DNA"/>
</dbReference>
<dbReference type="PROSITE" id="PS52016">
    <property type="entry name" value="TONB_DEPENDENT_REC_3"/>
    <property type="match status" value="1"/>
</dbReference>
<sequence length="1043" mass="114424">MVSRLRFKLRFSLVVMVSAFMFSVTAYGQGTVTGVVTDATDGSVLPGVNVILQNTTTGISTDVNGEYSLDVPSLSDTLVFSFVGYERLQVPIGGRETINVALQPEAIEGEELVVVGYGTQSRRTVSGSISSVSADELSTVARNSFNQMLQGQAPGLNLQRRSAQPGGGLSVNVRGAISPGGSNQPLYVIDGVPLTDNSSTVPGLFDEGSSGSVLGFYGGVDRDPLSYLNPSDIESISVMKDASAAAIYGSAAANGVVLITTKSGAAGKIQVDYRGSVTTQRPHDYIPLLNAEQFMRQQNRLAHEYHRYENNLPPYGNNDPANYTYTQLFSESQMNSAGEGTYWPDLVMEDGWMQEHNFTVSGGNETTRIYTSFNFQDDQAILKSSSLTRYSGRLNLDQELGDFARLNVRTSISRIDGNNPTTGSSIGGADLYNMIQASVAYAPNLDVYEEGTGEYTRTYNTLIMNPVSFLDISDESETQNISVAPKLEMDFTDNLMGTVTAQYNSEKTQRGFYLPRTSRHANLSDGMAQKNLNSRKNSTVEGFLTWDKAFENSELTAVAGAGMYQVNNEGFGLVGIGFFTDAFRDNNVGAAEDAERNELTSYKDERTKLSQFMRLNYTLDDKYILTGVVRRDGSSVFSENNKWGVFPGVSAAWIVSEEDFMRDYSDISELKVRLGYGLAGNESVLSGNTLRLYGTGFSYLIGNTVRNGVTLTQIENPNLTWETVQTINFGLDFGFFRNRIRGGLDIYQKTAKDLLDFNTLPFNNAVGLVADNVGSTESQGIELSLTTQNFQSQTFQWSTNFNVSYYRSYWKERNTRVDLPEYIGETDDYGAIYGWETNGIIKSESDRPSHMADANLGNVIYVDQNGDGQLNSEDVVQIGNGIPKWSIGLGNNFSAGNFTLSVFVYGDLDFDRYNNYTPNVAGLRLTGAPLNTTKLARKVWSSDNPNGIRPGVADNPYTGNNPEGDDFDLQDASFIRIGDVSLSYNLPQSLLARTGLSMRSAELFVNMQDLGVFTNYSGFDPEYTEANPYPKSYSLTVGVDLKF</sequence>
<evidence type="ECO:0000256" key="5">
    <source>
        <dbReference type="ARBA" id="ARBA00023136"/>
    </source>
</evidence>
<evidence type="ECO:0000256" key="2">
    <source>
        <dbReference type="ARBA" id="ARBA00022448"/>
    </source>
</evidence>
<evidence type="ECO:0000256" key="6">
    <source>
        <dbReference type="ARBA" id="ARBA00023237"/>
    </source>
</evidence>
<evidence type="ECO:0000256" key="1">
    <source>
        <dbReference type="ARBA" id="ARBA00004571"/>
    </source>
</evidence>
<dbReference type="InterPro" id="IPR008969">
    <property type="entry name" value="CarboxyPept-like_regulatory"/>
</dbReference>
<keyword evidence="11" id="KW-1185">Reference proteome</keyword>
<dbReference type="InterPro" id="IPR037066">
    <property type="entry name" value="Plug_dom_sf"/>
</dbReference>
<gene>
    <name evidence="10" type="ORF">SAMN06265219_10347</name>
</gene>
<dbReference type="InterPro" id="IPR039426">
    <property type="entry name" value="TonB-dep_rcpt-like"/>
</dbReference>
<keyword evidence="3 7" id="KW-1134">Transmembrane beta strand</keyword>
<evidence type="ECO:0000256" key="4">
    <source>
        <dbReference type="ARBA" id="ARBA00022692"/>
    </source>
</evidence>
<comment type="similarity">
    <text evidence="7">Belongs to the TonB-dependent receptor family.</text>
</comment>
<dbReference type="AlphaFoldDB" id="A0A521BSF2"/>
<name>A0A521BSF2_9BACT</name>
<dbReference type="NCBIfam" id="TIGR04057">
    <property type="entry name" value="SusC_RagA_signa"/>
    <property type="match status" value="1"/>
</dbReference>
<dbReference type="SUPFAM" id="SSF49464">
    <property type="entry name" value="Carboxypeptidase regulatory domain-like"/>
    <property type="match status" value="1"/>
</dbReference>
<dbReference type="OrthoDB" id="9768177at2"/>
<feature type="signal peptide" evidence="8">
    <location>
        <begin position="1"/>
        <end position="26"/>
    </location>
</feature>